<dbReference type="AlphaFoldDB" id="A0A3D8SCN3"/>
<dbReference type="Proteomes" id="UP000256690">
    <property type="component" value="Unassembled WGS sequence"/>
</dbReference>
<protein>
    <submittedName>
        <fullName evidence="2">Uncharacterized protein</fullName>
    </submittedName>
</protein>
<name>A0A3D8SCN3_9EURO</name>
<dbReference type="EMBL" id="PVWQ01000004">
    <property type="protein sequence ID" value="RDW84043.1"/>
    <property type="molecule type" value="Genomic_DNA"/>
</dbReference>
<comment type="caution">
    <text evidence="2">The sequence shown here is derived from an EMBL/GenBank/DDBJ whole genome shotgun (WGS) entry which is preliminary data.</text>
</comment>
<accession>A0A3D8SCN3</accession>
<keyword evidence="3" id="KW-1185">Reference proteome</keyword>
<feature type="region of interest" description="Disordered" evidence="1">
    <location>
        <begin position="116"/>
        <end position="135"/>
    </location>
</feature>
<gene>
    <name evidence="2" type="ORF">DSM5745_04369</name>
</gene>
<feature type="region of interest" description="Disordered" evidence="1">
    <location>
        <begin position="142"/>
        <end position="170"/>
    </location>
</feature>
<evidence type="ECO:0000313" key="3">
    <source>
        <dbReference type="Proteomes" id="UP000256690"/>
    </source>
</evidence>
<proteinExistence type="predicted"/>
<organism evidence="2 3">
    <name type="scientific">Aspergillus mulundensis</name>
    <dbReference type="NCBI Taxonomy" id="1810919"/>
    <lineage>
        <taxon>Eukaryota</taxon>
        <taxon>Fungi</taxon>
        <taxon>Dikarya</taxon>
        <taxon>Ascomycota</taxon>
        <taxon>Pezizomycotina</taxon>
        <taxon>Eurotiomycetes</taxon>
        <taxon>Eurotiomycetidae</taxon>
        <taxon>Eurotiales</taxon>
        <taxon>Aspergillaceae</taxon>
        <taxon>Aspergillus</taxon>
        <taxon>Aspergillus subgen. Nidulantes</taxon>
    </lineage>
</organism>
<evidence type="ECO:0000256" key="1">
    <source>
        <dbReference type="SAM" id="MobiDB-lite"/>
    </source>
</evidence>
<dbReference type="GeneID" id="38114739"/>
<reference evidence="2 3" key="1">
    <citation type="journal article" date="2018" name="IMA Fungus">
        <title>IMA Genome-F 9: Draft genome sequence of Annulohypoxylon stygium, Aspergillus mulundensis, Berkeleyomyces basicola (syn. Thielaviopsis basicola), Ceratocystis smalleyi, two Cercospora beticola strains, Coleophoma cylindrospora, Fusarium fracticaudum, Phialophora cf. hyalina, and Morchella septimelata.</title>
        <authorList>
            <person name="Wingfield B.D."/>
            <person name="Bills G.F."/>
            <person name="Dong Y."/>
            <person name="Huang W."/>
            <person name="Nel W.J."/>
            <person name="Swalarsk-Parry B.S."/>
            <person name="Vaghefi N."/>
            <person name="Wilken P.M."/>
            <person name="An Z."/>
            <person name="de Beer Z.W."/>
            <person name="De Vos L."/>
            <person name="Chen L."/>
            <person name="Duong T.A."/>
            <person name="Gao Y."/>
            <person name="Hammerbacher A."/>
            <person name="Kikkert J.R."/>
            <person name="Li Y."/>
            <person name="Li H."/>
            <person name="Li K."/>
            <person name="Li Q."/>
            <person name="Liu X."/>
            <person name="Ma X."/>
            <person name="Naidoo K."/>
            <person name="Pethybridge S.J."/>
            <person name="Sun J."/>
            <person name="Steenkamp E.T."/>
            <person name="van der Nest M.A."/>
            <person name="van Wyk S."/>
            <person name="Wingfield M.J."/>
            <person name="Xiong C."/>
            <person name="Yue Q."/>
            <person name="Zhang X."/>
        </authorList>
    </citation>
    <scope>NUCLEOTIDE SEQUENCE [LARGE SCALE GENOMIC DNA]</scope>
    <source>
        <strain evidence="2 3">DSM 5745</strain>
    </source>
</reference>
<feature type="compositionally biased region" description="Polar residues" evidence="1">
    <location>
        <begin position="150"/>
        <end position="166"/>
    </location>
</feature>
<evidence type="ECO:0000313" key="2">
    <source>
        <dbReference type="EMBL" id="RDW84043.1"/>
    </source>
</evidence>
<feature type="region of interest" description="Disordered" evidence="1">
    <location>
        <begin position="191"/>
        <end position="222"/>
    </location>
</feature>
<dbReference type="RefSeq" id="XP_026605381.1">
    <property type="nucleotide sequence ID" value="XM_026746385.1"/>
</dbReference>
<feature type="compositionally biased region" description="Low complexity" evidence="1">
    <location>
        <begin position="120"/>
        <end position="135"/>
    </location>
</feature>
<sequence length="251" mass="28081">MARMSLRKDIAKQDVIHADQDVIDLQLELAESIESLDRELKAKRVAERTPVMSYYPALDAFNDAIIYAAEIVVETKLDLVEALLRYDRKAVKLDTLERNQALNDYMMSQPIPAMVMPDLESSSGSESPASASAPVAGAFGRVQEDHESSDTSAVVSESQPELPNSDSDSELDEWMSIIHESPDDIRVLQANRNSNSKKRTADMAELDTDTDTDPIIHAPSPKRMALPFLKEWSDTRKEWSLEGQVQKNQSF</sequence>